<organism evidence="2 3">
    <name type="scientific">Oryza sativa subsp. indica</name>
    <name type="common">Rice</name>
    <dbReference type="NCBI Taxonomy" id="39946"/>
    <lineage>
        <taxon>Eukaryota</taxon>
        <taxon>Viridiplantae</taxon>
        <taxon>Streptophyta</taxon>
        <taxon>Embryophyta</taxon>
        <taxon>Tracheophyta</taxon>
        <taxon>Spermatophyta</taxon>
        <taxon>Magnoliopsida</taxon>
        <taxon>Liliopsida</taxon>
        <taxon>Poales</taxon>
        <taxon>Poaceae</taxon>
        <taxon>BOP clade</taxon>
        <taxon>Oryzoideae</taxon>
        <taxon>Oryzeae</taxon>
        <taxon>Oryzinae</taxon>
        <taxon>Oryza</taxon>
        <taxon>Oryza sativa</taxon>
    </lineage>
</organism>
<dbReference type="HOGENOM" id="CLU_540133_0_0_1"/>
<feature type="compositionally biased region" description="Basic and acidic residues" evidence="1">
    <location>
        <begin position="326"/>
        <end position="337"/>
    </location>
</feature>
<keyword evidence="3" id="KW-1185">Reference proteome</keyword>
<name>B8B7T1_ORYSI</name>
<gene>
    <name evidence="2" type="ORF">OsI_26632</name>
</gene>
<dbReference type="AlphaFoldDB" id="B8B7T1"/>
<feature type="region of interest" description="Disordered" evidence="1">
    <location>
        <begin position="1"/>
        <end position="191"/>
    </location>
</feature>
<sequence>MDLSSFFFFNEKESSPLLGAKDAEIHEEPREHDDRGAREQVAVHGCNLVNPREAPQDRRPDGPVHGGHRGPQPPRPATGRRRVRHLHGAEQEPHQRHQRHQHGRGQAPRPLQLLPPPLHAHGNAATVGVRRRRVVGRRRRRRRRAPRAAAAGERFHQQPGELEQHRGDGEEGEHDEAERHERPRHARVGRDAGVAERALHVQEHGPDARRLLECLGDQRADDVAPDRLRRPRQQLQPERALLPPPGSPRRRCHRVVAADVVRLAELRFCLEQTELGILQRQRPGEDATCVVLGQEPLWQLRHEEDGEAEQRRDGCAGGYGQPPGDAHGEVQESRGEAEAAEDATEAHEAVRVRGEAAVQRRRAELAGVGRDAHERQAHADAVDEDAGLERREAGGEPAGERARAEHRRREQHGAAVADDALGSHGGERAEDAGRDGDARQELHAGRLRQRGRAAHHDEVCIDHQCARKITPCLMDRSIHLRARMDGIAGSYRSPGGEASPTRARR</sequence>
<feature type="compositionally biased region" description="Basic and acidic residues" evidence="1">
    <location>
        <begin position="21"/>
        <end position="38"/>
    </location>
</feature>
<feature type="compositionally biased region" description="Basic and acidic residues" evidence="1">
    <location>
        <begin position="370"/>
        <end position="412"/>
    </location>
</feature>
<feature type="compositionally biased region" description="Basic and acidic residues" evidence="1">
    <location>
        <begin position="304"/>
        <end position="314"/>
    </location>
</feature>
<reference evidence="2 3" key="1">
    <citation type="journal article" date="2005" name="PLoS Biol.">
        <title>The genomes of Oryza sativa: a history of duplications.</title>
        <authorList>
            <person name="Yu J."/>
            <person name="Wang J."/>
            <person name="Lin W."/>
            <person name="Li S."/>
            <person name="Li H."/>
            <person name="Zhou J."/>
            <person name="Ni P."/>
            <person name="Dong W."/>
            <person name="Hu S."/>
            <person name="Zeng C."/>
            <person name="Zhang J."/>
            <person name="Zhang Y."/>
            <person name="Li R."/>
            <person name="Xu Z."/>
            <person name="Li S."/>
            <person name="Li X."/>
            <person name="Zheng H."/>
            <person name="Cong L."/>
            <person name="Lin L."/>
            <person name="Yin J."/>
            <person name="Geng J."/>
            <person name="Li G."/>
            <person name="Shi J."/>
            <person name="Liu J."/>
            <person name="Lv H."/>
            <person name="Li J."/>
            <person name="Wang J."/>
            <person name="Deng Y."/>
            <person name="Ran L."/>
            <person name="Shi X."/>
            <person name="Wang X."/>
            <person name="Wu Q."/>
            <person name="Li C."/>
            <person name="Ren X."/>
            <person name="Wang J."/>
            <person name="Wang X."/>
            <person name="Li D."/>
            <person name="Liu D."/>
            <person name="Zhang X."/>
            <person name="Ji Z."/>
            <person name="Zhao W."/>
            <person name="Sun Y."/>
            <person name="Zhang Z."/>
            <person name="Bao J."/>
            <person name="Han Y."/>
            <person name="Dong L."/>
            <person name="Ji J."/>
            <person name="Chen P."/>
            <person name="Wu S."/>
            <person name="Liu J."/>
            <person name="Xiao Y."/>
            <person name="Bu D."/>
            <person name="Tan J."/>
            <person name="Yang L."/>
            <person name="Ye C."/>
            <person name="Zhang J."/>
            <person name="Xu J."/>
            <person name="Zhou Y."/>
            <person name="Yu Y."/>
            <person name="Zhang B."/>
            <person name="Zhuang S."/>
            <person name="Wei H."/>
            <person name="Liu B."/>
            <person name="Lei M."/>
            <person name="Yu H."/>
            <person name="Li Y."/>
            <person name="Xu H."/>
            <person name="Wei S."/>
            <person name="He X."/>
            <person name="Fang L."/>
            <person name="Zhang Z."/>
            <person name="Zhang Y."/>
            <person name="Huang X."/>
            <person name="Su Z."/>
            <person name="Tong W."/>
            <person name="Li J."/>
            <person name="Tong Z."/>
            <person name="Li S."/>
            <person name="Ye J."/>
            <person name="Wang L."/>
            <person name="Fang L."/>
            <person name="Lei T."/>
            <person name="Chen C."/>
            <person name="Chen H."/>
            <person name="Xu Z."/>
            <person name="Li H."/>
            <person name="Huang H."/>
            <person name="Zhang F."/>
            <person name="Xu H."/>
            <person name="Li N."/>
            <person name="Zhao C."/>
            <person name="Li S."/>
            <person name="Dong L."/>
            <person name="Huang Y."/>
            <person name="Li L."/>
            <person name="Xi Y."/>
            <person name="Qi Q."/>
            <person name="Li W."/>
            <person name="Zhang B."/>
            <person name="Hu W."/>
            <person name="Zhang Y."/>
            <person name="Tian X."/>
            <person name="Jiao Y."/>
            <person name="Liang X."/>
            <person name="Jin J."/>
            <person name="Gao L."/>
            <person name="Zheng W."/>
            <person name="Hao B."/>
            <person name="Liu S."/>
            <person name="Wang W."/>
            <person name="Yuan L."/>
            <person name="Cao M."/>
            <person name="McDermott J."/>
            <person name="Samudrala R."/>
            <person name="Wang J."/>
            <person name="Wong G.K."/>
            <person name="Yang H."/>
        </authorList>
    </citation>
    <scope>NUCLEOTIDE SEQUENCE [LARGE SCALE GENOMIC DNA]</scope>
    <source>
        <strain evidence="3">cv. 93-11</strain>
    </source>
</reference>
<dbReference type="EMBL" id="CM000132">
    <property type="protein sequence ID" value="EEC82335.1"/>
    <property type="molecule type" value="Genomic_DNA"/>
</dbReference>
<feature type="compositionally biased region" description="Low complexity" evidence="1">
    <location>
        <begin position="119"/>
        <end position="128"/>
    </location>
</feature>
<feature type="compositionally biased region" description="Basic and acidic residues" evidence="1">
    <location>
        <begin position="425"/>
        <end position="437"/>
    </location>
</feature>
<accession>B8B7T1</accession>
<dbReference type="Gramene" id="BGIOSGA026018-TA">
    <property type="protein sequence ID" value="BGIOSGA026018-PA"/>
    <property type="gene ID" value="BGIOSGA026018"/>
</dbReference>
<evidence type="ECO:0000313" key="2">
    <source>
        <dbReference type="EMBL" id="EEC82335.1"/>
    </source>
</evidence>
<evidence type="ECO:0000256" key="1">
    <source>
        <dbReference type="SAM" id="MobiDB-lite"/>
    </source>
</evidence>
<feature type="compositionally biased region" description="Basic residues" evidence="1">
    <location>
        <begin position="129"/>
        <end position="146"/>
    </location>
</feature>
<feature type="region of interest" description="Disordered" evidence="1">
    <location>
        <begin position="304"/>
        <end position="437"/>
    </location>
</feature>
<protein>
    <submittedName>
        <fullName evidence="2">Uncharacterized protein</fullName>
    </submittedName>
</protein>
<evidence type="ECO:0000313" key="3">
    <source>
        <dbReference type="Proteomes" id="UP000007015"/>
    </source>
</evidence>
<dbReference type="Proteomes" id="UP000007015">
    <property type="component" value="Chromosome 7"/>
</dbReference>
<feature type="region of interest" description="Disordered" evidence="1">
    <location>
        <begin position="222"/>
        <end position="250"/>
    </location>
</feature>
<proteinExistence type="predicted"/>
<feature type="compositionally biased region" description="Basic and acidic residues" evidence="1">
    <location>
        <begin position="344"/>
        <end position="354"/>
    </location>
</feature>